<protein>
    <submittedName>
        <fullName evidence="2">Triacylglycerol esterase/lipase EstA, alpha/beta hydrolase fold</fullName>
    </submittedName>
</protein>
<dbReference type="EMBL" id="FXTU01000004">
    <property type="protein sequence ID" value="SMP23491.1"/>
    <property type="molecule type" value="Genomic_DNA"/>
</dbReference>
<evidence type="ECO:0000313" key="2">
    <source>
        <dbReference type="EMBL" id="SMP23491.1"/>
    </source>
</evidence>
<reference evidence="2" key="1">
    <citation type="submission" date="2017-05" db="EMBL/GenBank/DDBJ databases">
        <authorList>
            <person name="Varghese N."/>
            <person name="Submissions S."/>
        </authorList>
    </citation>
    <scope>NUCLEOTIDE SEQUENCE</scope>
    <source>
        <strain evidence="2">DSM 45262</strain>
    </source>
</reference>
<sequence length="537" mass="57893">MQKRRQVWLMLLVSVLLIMPYQTVGATGKIPDPQPMGQVSFDGAQMEALPAPGNSTAPGTWFIGATPANADLSKPPIVFVQGLHSRAQSWWEETNYHGVNDMYETAYNKGYRTAFVQLYDAPGGDAATPMDNGRLLAGMLEKIYNHFGQKVNIVAHSKGGPDSQAALIHYGAYRYVNKVVTLGSPHEGSHLADLAYSSWAGWLAALLGKQDPGTYSLQVGEMAKYRAQTDNHANARLNKYYTAAGTSWGPTFSALALGGAYLSQYGENDGLVNVWSTDLPYGTHLFTASDLDHDEIRIGRAVFSKIESVLRTATATSATEPKASQPSAAVNSADKQETFVRGGALPISKQHVQQVPVEPGVKEAIFTVRTKAADTQVTLISPSGKVLKPVLKSKDQAFFRGATVQVIRVAKPEAGNWQVKLLSKQKDAYLLTTHFMGKATVELDLPALNKQSSAELKLKGLESVDLASLTGKIKVVDPQGQVKEMALYKTKKADATLTGAVSGSQAGVYNITVELSGKTKDGQPYARTLVKSVYIGK</sequence>
<dbReference type="InterPro" id="IPR029058">
    <property type="entry name" value="AB_hydrolase_fold"/>
</dbReference>
<evidence type="ECO:0000313" key="3">
    <source>
        <dbReference type="Proteomes" id="UP001157946"/>
    </source>
</evidence>
<dbReference type="AlphaFoldDB" id="A0AA46AG29"/>
<comment type="caution">
    <text evidence="2">The sequence shown here is derived from an EMBL/GenBank/DDBJ whole genome shotgun (WGS) entry which is preliminary data.</text>
</comment>
<dbReference type="Gene3D" id="3.40.50.1820">
    <property type="entry name" value="alpha/beta hydrolase"/>
    <property type="match status" value="1"/>
</dbReference>
<dbReference type="GO" id="GO:0016787">
    <property type="term" value="F:hydrolase activity"/>
    <property type="evidence" value="ECO:0007669"/>
    <property type="project" value="UniProtKB-KW"/>
</dbReference>
<dbReference type="Proteomes" id="UP001157946">
    <property type="component" value="Unassembled WGS sequence"/>
</dbReference>
<feature type="region of interest" description="Disordered" evidence="1">
    <location>
        <begin position="314"/>
        <end position="334"/>
    </location>
</feature>
<feature type="compositionally biased region" description="Polar residues" evidence="1">
    <location>
        <begin position="314"/>
        <end position="330"/>
    </location>
</feature>
<organism evidence="2 3">
    <name type="scientific">Laceyella tengchongensis</name>
    <dbReference type="NCBI Taxonomy" id="574699"/>
    <lineage>
        <taxon>Bacteria</taxon>
        <taxon>Bacillati</taxon>
        <taxon>Bacillota</taxon>
        <taxon>Bacilli</taxon>
        <taxon>Bacillales</taxon>
        <taxon>Thermoactinomycetaceae</taxon>
        <taxon>Laceyella</taxon>
    </lineage>
</organism>
<keyword evidence="3" id="KW-1185">Reference proteome</keyword>
<name>A0AA46AG29_9BACL</name>
<dbReference type="SUPFAM" id="SSF53474">
    <property type="entry name" value="alpha/beta-Hydrolases"/>
    <property type="match status" value="1"/>
</dbReference>
<dbReference type="RefSeq" id="WP_284724397.1">
    <property type="nucleotide sequence ID" value="NZ_FXTU01000004.1"/>
</dbReference>
<proteinExistence type="predicted"/>
<accession>A0AA46AG29</accession>
<keyword evidence="2" id="KW-0378">Hydrolase</keyword>
<evidence type="ECO:0000256" key="1">
    <source>
        <dbReference type="SAM" id="MobiDB-lite"/>
    </source>
</evidence>
<gene>
    <name evidence="2" type="ORF">SAMN06265361_104227</name>
</gene>